<evidence type="ECO:0000313" key="1">
    <source>
        <dbReference type="EMBL" id="QII13341.1"/>
    </source>
</evidence>
<proteinExistence type="predicted"/>
<dbReference type="AlphaFoldDB" id="A0A6G7GV64"/>
<evidence type="ECO:0000313" key="2">
    <source>
        <dbReference type="Proteomes" id="UP000501926"/>
    </source>
</evidence>
<dbReference type="Proteomes" id="UP000501926">
    <property type="component" value="Chromosome"/>
</dbReference>
<organism evidence="1 2">
    <name type="scientific">Kuenenia stuttgartiensis</name>
    <dbReference type="NCBI Taxonomy" id="174633"/>
    <lineage>
        <taxon>Bacteria</taxon>
        <taxon>Pseudomonadati</taxon>
        <taxon>Planctomycetota</taxon>
        <taxon>Candidatus Brocadiia</taxon>
        <taxon>Candidatus Brocadiales</taxon>
        <taxon>Candidatus Brocadiaceae</taxon>
        <taxon>Candidatus Kuenenia</taxon>
    </lineage>
</organism>
<accession>A0A6G7GV64</accession>
<sequence length="46" mass="5512">MISNPITYIIIDAINDNHKKYYREINILFQNNYFTFKKGTKNGENN</sequence>
<name>A0A6G7GV64_KUEST</name>
<reference evidence="1 2" key="1">
    <citation type="submission" date="2020-02" db="EMBL/GenBank/DDBJ databases">
        <title>Newly sequenced genome of strain CSTR1 showed variability in Candidatus Kuenenia stuttgartiensis genomes.</title>
        <authorList>
            <person name="Ding C."/>
            <person name="Adrian L."/>
        </authorList>
    </citation>
    <scope>NUCLEOTIDE SEQUENCE [LARGE SCALE GENOMIC DNA]</scope>
    <source>
        <strain evidence="1 2">CSTR1</strain>
    </source>
</reference>
<gene>
    <name evidence="1" type="ORF">KsCSTR_39620</name>
</gene>
<protein>
    <submittedName>
        <fullName evidence="1">Uncharacterized protein</fullName>
    </submittedName>
</protein>
<dbReference type="EMBL" id="CP049055">
    <property type="protein sequence ID" value="QII13341.1"/>
    <property type="molecule type" value="Genomic_DNA"/>
</dbReference>